<dbReference type="EMBL" id="OU900095">
    <property type="protein sequence ID" value="CAG9858291.1"/>
    <property type="molecule type" value="Genomic_DNA"/>
</dbReference>
<dbReference type="InterPro" id="IPR004839">
    <property type="entry name" value="Aminotransferase_I/II_large"/>
</dbReference>
<reference evidence="16" key="1">
    <citation type="submission" date="2022-01" db="EMBL/GenBank/DDBJ databases">
        <authorList>
            <person name="King R."/>
        </authorList>
    </citation>
    <scope>NUCLEOTIDE SEQUENCE</scope>
</reference>
<evidence type="ECO:0000256" key="4">
    <source>
        <dbReference type="ARBA" id="ARBA00011738"/>
    </source>
</evidence>
<sequence>MYDRKLEKSESVSIIEDPKINVWNVEPSTSANNCRNFIREIVDNLDLQPNPEKSVIALSIGDPTVYGNLKAAEETVEAVKSALVEGLFNGYVASSGHQEAKQAVAEYLSQNDVQIDANDVILCSGCSSSLEHCITVLADGTKNQNIVIPRPGFPIYRTLAEHIGVEVRYYNLMPENNWEADLDHLESQIDEKTAAIVVNNPSNPCGSSFSEEHLRNILEIAYRYRVPVIADEIYENLVFPGEKFVSAASLNSGVPILVCGGIAKRFLVPGWRLGWIIVHDEFGVLNNVRKALNSLTQRIIGSNTLIQGALPAILKNTPQSFFDSLIGTLANNAKLAFERLQSTEGLTPFMPQGTMYMLVEIQMEKFPAFADGLEFAQKMMEEESVFCLPGECFAIPGFLRIVLTVPEDLLEEACARMMEFCKRHYKH</sequence>
<evidence type="ECO:0000256" key="10">
    <source>
        <dbReference type="ARBA" id="ARBA00022898"/>
    </source>
</evidence>
<accession>A0A9N9TNR6</accession>
<dbReference type="InterPro" id="IPR005957">
    <property type="entry name" value="Tyrosine_aminoTrfase"/>
</dbReference>
<dbReference type="InterPro" id="IPR015424">
    <property type="entry name" value="PyrdxlP-dep_Trfase"/>
</dbReference>
<comment type="pathway">
    <text evidence="2 13">Amino-acid degradation; L-phenylalanine degradation; acetoacetate and fumarate from L-phenylalanine: step 2/6.</text>
</comment>
<name>A0A9N9TNR6_PHYSR</name>
<evidence type="ECO:0000259" key="15">
    <source>
        <dbReference type="Pfam" id="PF00155"/>
    </source>
</evidence>
<dbReference type="GO" id="GO:0006572">
    <property type="term" value="P:L-tyrosine catabolic process"/>
    <property type="evidence" value="ECO:0007669"/>
    <property type="project" value="UniProtKB-KW"/>
</dbReference>
<dbReference type="GO" id="GO:0006559">
    <property type="term" value="P:L-phenylalanine catabolic process"/>
    <property type="evidence" value="ECO:0007669"/>
    <property type="project" value="UniProtKB-UniRule"/>
</dbReference>
<keyword evidence="9" id="KW-0828">Tyrosine catabolism</keyword>
<evidence type="ECO:0000256" key="7">
    <source>
        <dbReference type="ARBA" id="ARBA00022576"/>
    </source>
</evidence>
<evidence type="ECO:0000256" key="5">
    <source>
        <dbReference type="ARBA" id="ARBA00012749"/>
    </source>
</evidence>
<feature type="domain" description="Aminotransferase class I/classII large" evidence="15">
    <location>
        <begin position="54"/>
        <end position="416"/>
    </location>
</feature>
<evidence type="ECO:0000256" key="9">
    <source>
        <dbReference type="ARBA" id="ARBA00022878"/>
    </source>
</evidence>
<comment type="similarity">
    <text evidence="3 13">Belongs to the class-I pyridoxal-phosphate-dependent aminotransferase family.</text>
</comment>
<comment type="catalytic activity">
    <reaction evidence="12 13">
        <text>L-tyrosine + 2-oxoglutarate = 3-(4-hydroxyphenyl)pyruvate + L-glutamate</text>
        <dbReference type="Rhea" id="RHEA:15093"/>
        <dbReference type="ChEBI" id="CHEBI:16810"/>
        <dbReference type="ChEBI" id="CHEBI:29985"/>
        <dbReference type="ChEBI" id="CHEBI:36242"/>
        <dbReference type="ChEBI" id="CHEBI:58315"/>
        <dbReference type="EC" id="2.6.1.5"/>
    </reaction>
</comment>
<dbReference type="NCBIfam" id="TIGR01265">
    <property type="entry name" value="tyr_nico_aTase"/>
    <property type="match status" value="1"/>
</dbReference>
<evidence type="ECO:0000256" key="6">
    <source>
        <dbReference type="ARBA" id="ARBA00015959"/>
    </source>
</evidence>
<dbReference type="PRINTS" id="PR00753">
    <property type="entry name" value="ACCSYNTHASE"/>
</dbReference>
<keyword evidence="17" id="KW-1185">Reference proteome</keyword>
<evidence type="ECO:0000256" key="2">
    <source>
        <dbReference type="ARBA" id="ARBA00005203"/>
    </source>
</evidence>
<dbReference type="PANTHER" id="PTHR45744:SF2">
    <property type="entry name" value="TYROSINE AMINOTRANSFERASE"/>
    <property type="match status" value="1"/>
</dbReference>
<evidence type="ECO:0000256" key="13">
    <source>
        <dbReference type="PIRNR" id="PIRNR000517"/>
    </source>
</evidence>
<dbReference type="Proteomes" id="UP001153712">
    <property type="component" value="Chromosome 2"/>
</dbReference>
<dbReference type="AlphaFoldDB" id="A0A9N9TNR6"/>
<comment type="function">
    <text evidence="13">Transaminase involved in tyrosine breakdown. Converts tyrosine to p-hydroxyphenylpyruvate.</text>
</comment>
<gene>
    <name evidence="16" type="ORF">PHYEVI_LOCUS4681</name>
</gene>
<protein>
    <recommendedName>
        <fullName evidence="6 13">Tyrosine aminotransferase</fullName>
        <shortName evidence="13">TAT</shortName>
        <ecNumber evidence="5 13">2.6.1.5</ecNumber>
    </recommendedName>
</protein>
<evidence type="ECO:0000256" key="14">
    <source>
        <dbReference type="PIRSR" id="PIRSR000517-1"/>
    </source>
</evidence>
<dbReference type="InterPro" id="IPR005958">
    <property type="entry name" value="TyrNic_aminoTrfase"/>
</dbReference>
<dbReference type="FunFam" id="3.40.640.10:FF:000048">
    <property type="entry name" value="tyrosine aminotransferase"/>
    <property type="match status" value="1"/>
</dbReference>
<dbReference type="EC" id="2.6.1.5" evidence="5 13"/>
<dbReference type="PROSITE" id="PS00105">
    <property type="entry name" value="AA_TRANSFER_CLASS_1"/>
    <property type="match status" value="1"/>
</dbReference>
<dbReference type="GO" id="GO:0004838">
    <property type="term" value="F:L-tyrosine-2-oxoglutarate transaminase activity"/>
    <property type="evidence" value="ECO:0007669"/>
    <property type="project" value="UniProtKB-UniRule"/>
</dbReference>
<dbReference type="Pfam" id="PF00155">
    <property type="entry name" value="Aminotran_1_2"/>
    <property type="match status" value="1"/>
</dbReference>
<dbReference type="OrthoDB" id="7042322at2759"/>
<dbReference type="Gene3D" id="3.40.640.10">
    <property type="entry name" value="Type I PLP-dependent aspartate aminotransferase-like (Major domain)"/>
    <property type="match status" value="1"/>
</dbReference>
<dbReference type="Gene3D" id="3.90.1150.10">
    <property type="entry name" value="Aspartate Aminotransferase, domain 1"/>
    <property type="match status" value="1"/>
</dbReference>
<evidence type="ECO:0000256" key="8">
    <source>
        <dbReference type="ARBA" id="ARBA00022679"/>
    </source>
</evidence>
<comment type="cofactor">
    <cofactor evidence="1 13 14">
        <name>pyridoxal 5'-phosphate</name>
        <dbReference type="ChEBI" id="CHEBI:597326"/>
    </cofactor>
</comment>
<evidence type="ECO:0000256" key="12">
    <source>
        <dbReference type="ARBA" id="ARBA00047798"/>
    </source>
</evidence>
<feature type="modified residue" description="N6-(pyridoxal phosphate)lysine" evidence="14">
    <location>
        <position position="264"/>
    </location>
</feature>
<evidence type="ECO:0000256" key="11">
    <source>
        <dbReference type="ARBA" id="ARBA00023232"/>
    </source>
</evidence>
<keyword evidence="8" id="KW-0808">Transferase</keyword>
<dbReference type="PIRSF" id="PIRSF000517">
    <property type="entry name" value="Tyr_transaminase"/>
    <property type="match status" value="1"/>
</dbReference>
<dbReference type="InterPro" id="IPR004838">
    <property type="entry name" value="NHTrfase_class1_PyrdxlP-BS"/>
</dbReference>
<dbReference type="CDD" id="cd00609">
    <property type="entry name" value="AAT_like"/>
    <property type="match status" value="1"/>
</dbReference>
<evidence type="ECO:0000313" key="16">
    <source>
        <dbReference type="EMBL" id="CAG9858291.1"/>
    </source>
</evidence>
<dbReference type="NCBIfam" id="TIGR01264">
    <property type="entry name" value="tyr_amTase_E"/>
    <property type="match status" value="1"/>
</dbReference>
<proteinExistence type="inferred from homology"/>
<evidence type="ECO:0000256" key="3">
    <source>
        <dbReference type="ARBA" id="ARBA00007441"/>
    </source>
</evidence>
<dbReference type="SUPFAM" id="SSF53383">
    <property type="entry name" value="PLP-dependent transferases"/>
    <property type="match status" value="1"/>
</dbReference>
<dbReference type="GO" id="GO:0030170">
    <property type="term" value="F:pyridoxal phosphate binding"/>
    <property type="evidence" value="ECO:0007669"/>
    <property type="project" value="InterPro"/>
</dbReference>
<evidence type="ECO:0000313" key="17">
    <source>
        <dbReference type="Proteomes" id="UP001153712"/>
    </source>
</evidence>
<organism evidence="16 17">
    <name type="scientific">Phyllotreta striolata</name>
    <name type="common">Striped flea beetle</name>
    <name type="synonym">Crioceris striolata</name>
    <dbReference type="NCBI Taxonomy" id="444603"/>
    <lineage>
        <taxon>Eukaryota</taxon>
        <taxon>Metazoa</taxon>
        <taxon>Ecdysozoa</taxon>
        <taxon>Arthropoda</taxon>
        <taxon>Hexapoda</taxon>
        <taxon>Insecta</taxon>
        <taxon>Pterygota</taxon>
        <taxon>Neoptera</taxon>
        <taxon>Endopterygota</taxon>
        <taxon>Coleoptera</taxon>
        <taxon>Polyphaga</taxon>
        <taxon>Cucujiformia</taxon>
        <taxon>Chrysomeloidea</taxon>
        <taxon>Chrysomelidae</taxon>
        <taxon>Galerucinae</taxon>
        <taxon>Alticini</taxon>
        <taxon>Phyllotreta</taxon>
    </lineage>
</organism>
<dbReference type="InterPro" id="IPR015421">
    <property type="entry name" value="PyrdxlP-dep_Trfase_major"/>
</dbReference>
<comment type="subunit">
    <text evidence="4 13">Homodimer.</text>
</comment>
<keyword evidence="10 13" id="KW-0663">Pyridoxal phosphate</keyword>
<evidence type="ECO:0000256" key="1">
    <source>
        <dbReference type="ARBA" id="ARBA00001933"/>
    </source>
</evidence>
<keyword evidence="11" id="KW-0585">Phenylalanine catabolism</keyword>
<keyword evidence="7" id="KW-0032">Aminotransferase</keyword>
<dbReference type="PANTHER" id="PTHR45744">
    <property type="entry name" value="TYROSINE AMINOTRANSFERASE"/>
    <property type="match status" value="1"/>
</dbReference>
<dbReference type="InterPro" id="IPR015422">
    <property type="entry name" value="PyrdxlP-dep_Trfase_small"/>
</dbReference>